<dbReference type="EC" id="2.7.11.1" evidence="1"/>
<keyword evidence="2 12" id="KW-0723">Serine/threonine-protein kinase</keyword>
<keyword evidence="5 12" id="KW-0418">Kinase</keyword>
<evidence type="ECO:0000256" key="1">
    <source>
        <dbReference type="ARBA" id="ARBA00012513"/>
    </source>
</evidence>
<dbReference type="InterPro" id="IPR000772">
    <property type="entry name" value="Ricin_B_lectin"/>
</dbReference>
<evidence type="ECO:0000256" key="3">
    <source>
        <dbReference type="ARBA" id="ARBA00022679"/>
    </source>
</evidence>
<dbReference type="InterPro" id="IPR008271">
    <property type="entry name" value="Ser/Thr_kinase_AS"/>
</dbReference>
<dbReference type="FunFam" id="3.30.200.20:FF:000035">
    <property type="entry name" value="Serine/threonine protein kinase Stk1"/>
    <property type="match status" value="1"/>
</dbReference>
<keyword evidence="4" id="KW-0547">Nucleotide-binding</keyword>
<dbReference type="GO" id="GO:0004674">
    <property type="term" value="F:protein serine/threonine kinase activity"/>
    <property type="evidence" value="ECO:0007669"/>
    <property type="project" value="UniProtKB-KW"/>
</dbReference>
<name>A0A3S9PJ70_STRLT</name>
<dbReference type="InterPro" id="IPR011009">
    <property type="entry name" value="Kinase-like_dom_sf"/>
</dbReference>
<dbReference type="Gene3D" id="2.80.10.50">
    <property type="match status" value="1"/>
</dbReference>
<dbReference type="CDD" id="cd14014">
    <property type="entry name" value="STKc_PknB_like"/>
    <property type="match status" value="1"/>
</dbReference>
<keyword evidence="10" id="KW-0812">Transmembrane</keyword>
<dbReference type="AlphaFoldDB" id="A0A3S9PJ70"/>
<dbReference type="RefSeq" id="WP_126914940.1">
    <property type="nucleotide sequence ID" value="NZ_CP034587.1"/>
</dbReference>
<comment type="catalytic activity">
    <reaction evidence="8">
        <text>L-seryl-[protein] + ATP = O-phospho-L-seryl-[protein] + ADP + H(+)</text>
        <dbReference type="Rhea" id="RHEA:17989"/>
        <dbReference type="Rhea" id="RHEA-COMP:9863"/>
        <dbReference type="Rhea" id="RHEA-COMP:11604"/>
        <dbReference type="ChEBI" id="CHEBI:15378"/>
        <dbReference type="ChEBI" id="CHEBI:29999"/>
        <dbReference type="ChEBI" id="CHEBI:30616"/>
        <dbReference type="ChEBI" id="CHEBI:83421"/>
        <dbReference type="ChEBI" id="CHEBI:456216"/>
        <dbReference type="EC" id="2.7.11.1"/>
    </reaction>
</comment>
<dbReference type="InterPro" id="IPR000719">
    <property type="entry name" value="Prot_kinase_dom"/>
</dbReference>
<evidence type="ECO:0000313" key="12">
    <source>
        <dbReference type="EMBL" id="AZQ72418.1"/>
    </source>
</evidence>
<evidence type="ECO:0000259" key="11">
    <source>
        <dbReference type="PROSITE" id="PS50011"/>
    </source>
</evidence>
<dbReference type="PROSITE" id="PS50231">
    <property type="entry name" value="RICIN_B_LECTIN"/>
    <property type="match status" value="1"/>
</dbReference>
<dbReference type="SMART" id="SM00220">
    <property type="entry name" value="S_TKc"/>
    <property type="match status" value="1"/>
</dbReference>
<evidence type="ECO:0000256" key="5">
    <source>
        <dbReference type="ARBA" id="ARBA00022777"/>
    </source>
</evidence>
<feature type="region of interest" description="Disordered" evidence="9">
    <location>
        <begin position="353"/>
        <end position="503"/>
    </location>
</feature>
<reference evidence="12 13" key="1">
    <citation type="submission" date="2018-12" db="EMBL/GenBank/DDBJ databases">
        <title>The whole draft genome of Streptomyce luteoverticillatus CGMCC 15060.</title>
        <authorList>
            <person name="Feng Z."/>
            <person name="Chen G."/>
            <person name="Zhang J."/>
            <person name="Zhu H."/>
            <person name="Yu X."/>
            <person name="Zhang W."/>
            <person name="Zhang X."/>
        </authorList>
    </citation>
    <scope>NUCLEOTIDE SEQUENCE [LARGE SCALE GENOMIC DNA]</scope>
    <source>
        <strain evidence="12 13">CGMCC 15060</strain>
    </source>
</reference>
<feature type="domain" description="Protein kinase" evidence="11">
    <location>
        <begin position="10"/>
        <end position="271"/>
    </location>
</feature>
<dbReference type="PROSITE" id="PS00108">
    <property type="entry name" value="PROTEIN_KINASE_ST"/>
    <property type="match status" value="1"/>
</dbReference>
<feature type="transmembrane region" description="Helical" evidence="10">
    <location>
        <begin position="323"/>
        <end position="346"/>
    </location>
</feature>
<keyword evidence="6" id="KW-0067">ATP-binding</keyword>
<organism evidence="12 13">
    <name type="scientific">Streptomyces luteoverticillatus</name>
    <name type="common">Streptoverticillium luteoverticillatus</name>
    <dbReference type="NCBI Taxonomy" id="66425"/>
    <lineage>
        <taxon>Bacteria</taxon>
        <taxon>Bacillati</taxon>
        <taxon>Actinomycetota</taxon>
        <taxon>Actinomycetes</taxon>
        <taxon>Kitasatosporales</taxon>
        <taxon>Streptomycetaceae</taxon>
        <taxon>Streptomyces</taxon>
    </lineage>
</organism>
<evidence type="ECO:0000256" key="6">
    <source>
        <dbReference type="ARBA" id="ARBA00022840"/>
    </source>
</evidence>
<protein>
    <recommendedName>
        <fullName evidence="1">non-specific serine/threonine protein kinase</fullName>
        <ecNumber evidence="1">2.7.11.1</ecNumber>
    </recommendedName>
</protein>
<dbReference type="SUPFAM" id="SSF50370">
    <property type="entry name" value="Ricin B-like lectins"/>
    <property type="match status" value="1"/>
</dbReference>
<evidence type="ECO:0000313" key="13">
    <source>
        <dbReference type="Proteomes" id="UP000267900"/>
    </source>
</evidence>
<evidence type="ECO:0000256" key="2">
    <source>
        <dbReference type="ARBA" id="ARBA00022527"/>
    </source>
</evidence>
<keyword evidence="10" id="KW-1133">Transmembrane helix</keyword>
<dbReference type="OrthoDB" id="9762169at2"/>
<dbReference type="Pfam" id="PF00652">
    <property type="entry name" value="Ricin_B_lectin"/>
    <property type="match status" value="1"/>
</dbReference>
<feature type="compositionally biased region" description="Basic and acidic residues" evidence="9">
    <location>
        <begin position="467"/>
        <end position="494"/>
    </location>
</feature>
<keyword evidence="3" id="KW-0808">Transferase</keyword>
<evidence type="ECO:0000256" key="8">
    <source>
        <dbReference type="ARBA" id="ARBA00048679"/>
    </source>
</evidence>
<dbReference type="Gene3D" id="1.10.510.10">
    <property type="entry name" value="Transferase(Phosphotransferase) domain 1"/>
    <property type="match status" value="1"/>
</dbReference>
<evidence type="ECO:0000256" key="9">
    <source>
        <dbReference type="SAM" id="MobiDB-lite"/>
    </source>
</evidence>
<dbReference type="PANTHER" id="PTHR43289">
    <property type="entry name" value="MITOGEN-ACTIVATED PROTEIN KINASE KINASE KINASE 20-RELATED"/>
    <property type="match status" value="1"/>
</dbReference>
<dbReference type="PANTHER" id="PTHR43289:SF6">
    <property type="entry name" value="SERINE_THREONINE-PROTEIN KINASE NEKL-3"/>
    <property type="match status" value="1"/>
</dbReference>
<dbReference type="EMBL" id="CP034587">
    <property type="protein sequence ID" value="AZQ72418.1"/>
    <property type="molecule type" value="Genomic_DNA"/>
</dbReference>
<accession>A0A3S9PJ70</accession>
<sequence>MRGRTLAGRYTLAERLASGSMGTVWTGWDSVLERQVAVKLLRSPVEDDATFAERFRSEATAMAKLNHPGIVSVYDYGHEPPDAGGTGEPTAFLVMELVTGESLDALLRREGALPPERALDLAVQVLEALRAAHGAGIVHRDVKPSNLLLRDDRILVADFGIALPDFSPRLTASGTRLGTAPYQAPEQAARGRVTPAADLYSVGVVLHEMLAGRVPFDGATAFEITLKHLTEPPPELPDDIPVPVREVVRRALSKAPEERWESAAAMAAELAAVRDAVAVFSSYGSSAAVPAAKPSSATESSTTESSTAGTVTSPVMGGARWRVLVWALVAAGIAASTTAVAVPLALRDGGERRARATAEDAGSVRPGVSPAAPRALAAPGAPGASASPAASASPSASSGHPSGSPTPSGGTPSASGGATPDMTRPSSPGVGYTVPTPAPPAQPHGKGTGDGTGGDSRPDAGRPAPDPSKDPAPAKDKDPAKPDPSKPDPAKPDPPKPPALPAKVQWRNGFTALDNDNSRKTDGNRVGTWDINASHAQQWRPTKYGDGSYTFTNLAAEGKVLDMNRENRMAQIWGTPQGPAANQRWRVVPEGAGYRLINVENQECLTANGLHVLTTISPCNGGAGQLWTAVDADSYVTEDSPPAAG</sequence>
<gene>
    <name evidence="12" type="ORF">EKH77_15440</name>
</gene>
<evidence type="ECO:0000256" key="7">
    <source>
        <dbReference type="ARBA" id="ARBA00047899"/>
    </source>
</evidence>
<dbReference type="SUPFAM" id="SSF56112">
    <property type="entry name" value="Protein kinase-like (PK-like)"/>
    <property type="match status" value="1"/>
</dbReference>
<dbReference type="GO" id="GO:0045717">
    <property type="term" value="P:negative regulation of fatty acid biosynthetic process"/>
    <property type="evidence" value="ECO:0007669"/>
    <property type="project" value="UniProtKB-ARBA"/>
</dbReference>
<keyword evidence="10" id="KW-0472">Membrane</keyword>
<dbReference type="Pfam" id="PF00069">
    <property type="entry name" value="Pkinase"/>
    <property type="match status" value="1"/>
</dbReference>
<feature type="compositionally biased region" description="Low complexity" evidence="9">
    <location>
        <begin position="369"/>
        <end position="420"/>
    </location>
</feature>
<keyword evidence="13" id="KW-1185">Reference proteome</keyword>
<dbReference type="SMART" id="SM00458">
    <property type="entry name" value="RICIN"/>
    <property type="match status" value="1"/>
</dbReference>
<feature type="compositionally biased region" description="Low complexity" evidence="9">
    <location>
        <begin position="288"/>
        <end position="313"/>
    </location>
</feature>
<dbReference type="InterPro" id="IPR035992">
    <property type="entry name" value="Ricin_B-like_lectins"/>
</dbReference>
<proteinExistence type="predicted"/>
<comment type="catalytic activity">
    <reaction evidence="7">
        <text>L-threonyl-[protein] + ATP = O-phospho-L-threonyl-[protein] + ADP + H(+)</text>
        <dbReference type="Rhea" id="RHEA:46608"/>
        <dbReference type="Rhea" id="RHEA-COMP:11060"/>
        <dbReference type="Rhea" id="RHEA-COMP:11605"/>
        <dbReference type="ChEBI" id="CHEBI:15378"/>
        <dbReference type="ChEBI" id="CHEBI:30013"/>
        <dbReference type="ChEBI" id="CHEBI:30616"/>
        <dbReference type="ChEBI" id="CHEBI:61977"/>
        <dbReference type="ChEBI" id="CHEBI:456216"/>
        <dbReference type="EC" id="2.7.11.1"/>
    </reaction>
</comment>
<dbReference type="CDD" id="cd00161">
    <property type="entry name" value="beta-trefoil_Ricin-like"/>
    <property type="match status" value="1"/>
</dbReference>
<dbReference type="Gene3D" id="3.30.200.20">
    <property type="entry name" value="Phosphorylase Kinase, domain 1"/>
    <property type="match status" value="1"/>
</dbReference>
<feature type="region of interest" description="Disordered" evidence="9">
    <location>
        <begin position="288"/>
        <end position="314"/>
    </location>
</feature>
<dbReference type="GO" id="GO:0005524">
    <property type="term" value="F:ATP binding"/>
    <property type="evidence" value="ECO:0007669"/>
    <property type="project" value="UniProtKB-KW"/>
</dbReference>
<dbReference type="PROSITE" id="PS50011">
    <property type="entry name" value="PROTEIN_KINASE_DOM"/>
    <property type="match status" value="1"/>
</dbReference>
<evidence type="ECO:0000256" key="10">
    <source>
        <dbReference type="SAM" id="Phobius"/>
    </source>
</evidence>
<dbReference type="FunFam" id="1.10.510.10:FF:000021">
    <property type="entry name" value="Serine/threonine protein kinase"/>
    <property type="match status" value="1"/>
</dbReference>
<dbReference type="Proteomes" id="UP000267900">
    <property type="component" value="Chromosome"/>
</dbReference>
<evidence type="ECO:0000256" key="4">
    <source>
        <dbReference type="ARBA" id="ARBA00022741"/>
    </source>
</evidence>